<organism evidence="1 2">
    <name type="scientific">Pyrus ussuriensis x Pyrus communis</name>
    <dbReference type="NCBI Taxonomy" id="2448454"/>
    <lineage>
        <taxon>Eukaryota</taxon>
        <taxon>Viridiplantae</taxon>
        <taxon>Streptophyta</taxon>
        <taxon>Embryophyta</taxon>
        <taxon>Tracheophyta</taxon>
        <taxon>Spermatophyta</taxon>
        <taxon>Magnoliopsida</taxon>
        <taxon>eudicotyledons</taxon>
        <taxon>Gunneridae</taxon>
        <taxon>Pentapetalae</taxon>
        <taxon>rosids</taxon>
        <taxon>fabids</taxon>
        <taxon>Rosales</taxon>
        <taxon>Rosaceae</taxon>
        <taxon>Amygdaloideae</taxon>
        <taxon>Maleae</taxon>
        <taxon>Pyrus</taxon>
    </lineage>
</organism>
<evidence type="ECO:0000313" key="1">
    <source>
        <dbReference type="EMBL" id="KAB2600378.1"/>
    </source>
</evidence>
<accession>A0A5N5FBA4</accession>
<sequence>MATMGGRGRRGNQEPRDLRVERDDEIKELRQEIELLGLSYIKWIGADWNLPPIYDEYVDDDLKENFFDGCSLLIYGEQDEDYKAMLTVVNHQCCLQLGVNAIPAPIFHEYCYDDKGMNSSMKERCVHHHKEQGGLKELRILIYVKQDCNSDLTKDYSSEKLERSVVKRRI</sequence>
<reference evidence="1 2" key="3">
    <citation type="submission" date="2019-11" db="EMBL/GenBank/DDBJ databases">
        <title>A de novo genome assembly of a pear dwarfing rootstock.</title>
        <authorList>
            <person name="Wang F."/>
            <person name="Wang J."/>
            <person name="Li S."/>
            <person name="Zhang Y."/>
            <person name="Fang M."/>
            <person name="Ma L."/>
            <person name="Zhao Y."/>
            <person name="Jiang S."/>
        </authorList>
    </citation>
    <scope>NUCLEOTIDE SEQUENCE [LARGE SCALE GENOMIC DNA]</scope>
    <source>
        <strain evidence="1">S2</strain>
        <tissue evidence="1">Leaf</tissue>
    </source>
</reference>
<dbReference type="Proteomes" id="UP000327157">
    <property type="component" value="Chromosome 13"/>
</dbReference>
<keyword evidence="2" id="KW-1185">Reference proteome</keyword>
<name>A0A5N5FBA4_9ROSA</name>
<evidence type="ECO:0000313" key="2">
    <source>
        <dbReference type="Proteomes" id="UP000327157"/>
    </source>
</evidence>
<reference evidence="2" key="2">
    <citation type="submission" date="2019-10" db="EMBL/GenBank/DDBJ databases">
        <title>A de novo genome assembly of a pear dwarfing rootstock.</title>
        <authorList>
            <person name="Wang F."/>
            <person name="Wang J."/>
            <person name="Li S."/>
            <person name="Zhang Y."/>
            <person name="Fang M."/>
            <person name="Ma L."/>
            <person name="Zhao Y."/>
            <person name="Jiang S."/>
        </authorList>
    </citation>
    <scope>NUCLEOTIDE SEQUENCE [LARGE SCALE GENOMIC DNA]</scope>
</reference>
<reference evidence="1 2" key="1">
    <citation type="submission" date="2019-09" db="EMBL/GenBank/DDBJ databases">
        <authorList>
            <person name="Ou C."/>
        </authorList>
    </citation>
    <scope>NUCLEOTIDE SEQUENCE [LARGE SCALE GENOMIC DNA]</scope>
    <source>
        <strain evidence="1">S2</strain>
        <tissue evidence="1">Leaf</tissue>
    </source>
</reference>
<dbReference type="EMBL" id="SMOL01000753">
    <property type="protein sequence ID" value="KAB2600378.1"/>
    <property type="molecule type" value="Genomic_DNA"/>
</dbReference>
<comment type="caution">
    <text evidence="1">The sequence shown here is derived from an EMBL/GenBank/DDBJ whole genome shotgun (WGS) entry which is preliminary data.</text>
</comment>
<proteinExistence type="predicted"/>
<dbReference type="AlphaFoldDB" id="A0A5N5FBA4"/>
<protein>
    <submittedName>
        <fullName evidence="1">Uncharacterized protein</fullName>
    </submittedName>
</protein>
<gene>
    <name evidence="1" type="ORF">D8674_010649</name>
</gene>